<keyword evidence="2" id="KW-1185">Reference proteome</keyword>
<evidence type="ECO:0000313" key="1">
    <source>
        <dbReference type="EMBL" id="RTR39202.1"/>
    </source>
</evidence>
<comment type="caution">
    <text evidence="1">The sequence shown here is derived from an EMBL/GenBank/DDBJ whole genome shotgun (WGS) entry which is preliminary data.</text>
</comment>
<dbReference type="Proteomes" id="UP000267448">
    <property type="component" value="Unassembled WGS sequence"/>
</dbReference>
<dbReference type="EMBL" id="RXNU01000004">
    <property type="protein sequence ID" value="RTR39202.1"/>
    <property type="molecule type" value="Genomic_DNA"/>
</dbReference>
<evidence type="ECO:0000313" key="2">
    <source>
        <dbReference type="Proteomes" id="UP000267448"/>
    </source>
</evidence>
<dbReference type="OrthoDB" id="7067095at2"/>
<name>A0A3S0KV44_9GAMM</name>
<gene>
    <name evidence="1" type="ORF">EKG38_09790</name>
</gene>
<dbReference type="RefSeq" id="WP_126520070.1">
    <property type="nucleotide sequence ID" value="NZ_RXNU01000004.1"/>
</dbReference>
<organism evidence="1 2">
    <name type="scientific">Shewanella canadensis</name>
    <dbReference type="NCBI Taxonomy" id="271096"/>
    <lineage>
        <taxon>Bacteria</taxon>
        <taxon>Pseudomonadati</taxon>
        <taxon>Pseudomonadota</taxon>
        <taxon>Gammaproteobacteria</taxon>
        <taxon>Alteromonadales</taxon>
        <taxon>Shewanellaceae</taxon>
        <taxon>Shewanella</taxon>
    </lineage>
</organism>
<reference evidence="1 2" key="1">
    <citation type="submission" date="2018-12" db="EMBL/GenBank/DDBJ databases">
        <authorList>
            <person name="Yu L."/>
        </authorList>
    </citation>
    <scope>NUCLEOTIDE SEQUENCE [LARGE SCALE GENOMIC DNA]</scope>
    <source>
        <strain evidence="1 2">HAW-EB2</strain>
    </source>
</reference>
<proteinExistence type="predicted"/>
<protein>
    <submittedName>
        <fullName evidence="1">Uncharacterized protein</fullName>
    </submittedName>
</protein>
<accession>A0A3S0KV44</accession>
<dbReference type="AlphaFoldDB" id="A0A3S0KV44"/>
<sequence length="89" mass="9845">MPKKTVVGEFEGNKFVLENTWLSGAKLFHGGELVASNSEQFALDKNKAIMSAKVMIGEVERLVEVFAYAIFTVKLQIRIDGKKIAGDKL</sequence>